<dbReference type="Gene3D" id="1.10.3990.20">
    <property type="entry name" value="protein bp1543"/>
    <property type="match status" value="1"/>
</dbReference>
<reference evidence="2 3" key="1">
    <citation type="submission" date="2016-02" db="EMBL/GenBank/DDBJ databases">
        <title>Complete Genome of H5569, the type strain of the newly described species Haematospirillium jordaniae.</title>
        <authorList>
            <person name="Nicholson A.C."/>
            <person name="Humrighouse B.W."/>
            <person name="Loparov V."/>
            <person name="McQuiston J.R."/>
        </authorList>
    </citation>
    <scope>NUCLEOTIDE SEQUENCE [LARGE SCALE GENOMIC DNA]</scope>
    <source>
        <strain evidence="2 3">H5569</strain>
    </source>
</reference>
<keyword evidence="3" id="KW-1185">Reference proteome</keyword>
<name>A0A143DHA5_9PROT</name>
<dbReference type="Pfam" id="PF13467">
    <property type="entry name" value="RHH_4"/>
    <property type="match status" value="1"/>
</dbReference>
<dbReference type="AlphaFoldDB" id="A0A143DHA5"/>
<organism evidence="2 3">
    <name type="scientific">Haematospirillum jordaniae</name>
    <dbReference type="NCBI Taxonomy" id="1549855"/>
    <lineage>
        <taxon>Bacteria</taxon>
        <taxon>Pseudomonadati</taxon>
        <taxon>Pseudomonadota</taxon>
        <taxon>Alphaproteobacteria</taxon>
        <taxon>Rhodospirillales</taxon>
        <taxon>Novispirillaceae</taxon>
        <taxon>Haematospirillum</taxon>
    </lineage>
</organism>
<proteinExistence type="predicted"/>
<accession>A0A143DHA5</accession>
<sequence>MPANAPAVVPPGRNGGGSTVIKRSVRIAGHPTSVSLEDVFWDALRSIAATRSLSINAMVSEIDSARSHTAGGNLSSAVRVYILEWFRCRAVVPPPSPDAPAS</sequence>
<dbReference type="KEGG" id="hjo:AY555_05710"/>
<dbReference type="InterPro" id="IPR038268">
    <property type="entry name" value="RHH_sf"/>
</dbReference>
<evidence type="ECO:0000313" key="2">
    <source>
        <dbReference type="EMBL" id="AMW35578.1"/>
    </source>
</evidence>
<dbReference type="Proteomes" id="UP000076066">
    <property type="component" value="Chromosome"/>
</dbReference>
<dbReference type="EMBL" id="CP014525">
    <property type="protein sequence ID" value="AMW35578.1"/>
    <property type="molecule type" value="Genomic_DNA"/>
</dbReference>
<gene>
    <name evidence="2" type="ORF">AY555_05710</name>
</gene>
<evidence type="ECO:0000259" key="1">
    <source>
        <dbReference type="Pfam" id="PF13467"/>
    </source>
</evidence>
<dbReference type="InterPro" id="IPR027373">
    <property type="entry name" value="RHH_dom"/>
</dbReference>
<protein>
    <recommendedName>
        <fullName evidence="1">Ribbon-helix-helix domain-containing protein</fullName>
    </recommendedName>
</protein>
<evidence type="ECO:0000313" key="3">
    <source>
        <dbReference type="Proteomes" id="UP000076066"/>
    </source>
</evidence>
<feature type="domain" description="Ribbon-helix-helix" evidence="1">
    <location>
        <begin position="21"/>
        <end position="85"/>
    </location>
</feature>
<dbReference type="STRING" id="1549855.AY555_05710"/>